<accession>A0A8J4V6S6</accession>
<feature type="transmembrane region" description="Helical" evidence="1">
    <location>
        <begin position="78"/>
        <end position="95"/>
    </location>
</feature>
<name>A0A8J4V6S6_9MYCE</name>
<keyword evidence="1" id="KW-0812">Transmembrane</keyword>
<gene>
    <name evidence="2" type="ORF">CYY_005522</name>
</gene>
<evidence type="ECO:0000313" key="2">
    <source>
        <dbReference type="EMBL" id="KAF2073169.1"/>
    </source>
</evidence>
<evidence type="ECO:0000313" key="3">
    <source>
        <dbReference type="Proteomes" id="UP000695562"/>
    </source>
</evidence>
<keyword evidence="1" id="KW-0472">Membrane</keyword>
<evidence type="ECO:0000256" key="1">
    <source>
        <dbReference type="SAM" id="Phobius"/>
    </source>
</evidence>
<proteinExistence type="predicted"/>
<dbReference type="SUPFAM" id="SSF52047">
    <property type="entry name" value="RNI-like"/>
    <property type="match status" value="1"/>
</dbReference>
<dbReference type="Proteomes" id="UP000695562">
    <property type="component" value="Unassembled WGS sequence"/>
</dbReference>
<organism evidence="2 3">
    <name type="scientific">Polysphondylium violaceum</name>
    <dbReference type="NCBI Taxonomy" id="133409"/>
    <lineage>
        <taxon>Eukaryota</taxon>
        <taxon>Amoebozoa</taxon>
        <taxon>Evosea</taxon>
        <taxon>Eumycetozoa</taxon>
        <taxon>Dictyostelia</taxon>
        <taxon>Dictyosteliales</taxon>
        <taxon>Dictyosteliaceae</taxon>
        <taxon>Polysphondylium</taxon>
    </lineage>
</organism>
<dbReference type="AlphaFoldDB" id="A0A8J4V6S6"/>
<protein>
    <submittedName>
        <fullName evidence="2">Uncharacterized protein</fullName>
    </submittedName>
</protein>
<reference evidence="2" key="1">
    <citation type="submission" date="2020-01" db="EMBL/GenBank/DDBJ databases">
        <title>Development of genomics and gene disruption for Polysphondylium violaceum indicates a role for the polyketide synthase stlB in stalk morphogenesis.</title>
        <authorList>
            <person name="Narita B."/>
            <person name="Kawabe Y."/>
            <person name="Kin K."/>
            <person name="Saito T."/>
            <person name="Gibbs R."/>
            <person name="Kuspa A."/>
            <person name="Muzny D."/>
            <person name="Queller D."/>
            <person name="Richards S."/>
            <person name="Strassman J."/>
            <person name="Sucgang R."/>
            <person name="Worley K."/>
            <person name="Schaap P."/>
        </authorList>
    </citation>
    <scope>NUCLEOTIDE SEQUENCE</scope>
    <source>
        <strain evidence="2">QSvi11</strain>
    </source>
</reference>
<comment type="caution">
    <text evidence="2">The sequence shown here is derived from an EMBL/GenBank/DDBJ whole genome shotgun (WGS) entry which is preliminary data.</text>
</comment>
<keyword evidence="1" id="KW-1133">Transmembrane helix</keyword>
<keyword evidence="3" id="KW-1185">Reference proteome</keyword>
<sequence>MTIIQSKIVLKKILEYSVLDRKFDSLVYFINKVLHLICKDWVCLLPDLIHSVNVYDLYQLKVVLFWIFHRSFKCRFNFSFYYLVTFNTSLLFYQIKKKQFNTRFSVDSITIKYSNGIDASNIVLRNIGILSLISPFINSLECNLDDNHVLMIEYLKNLFQSSHLITTNSNSDEYSLSLDRLDLSVYKIRERNPFIQIPSKKCNINTLVYRFDHELDLNVTQQEQEEEEEQQNKRINQFLKFNVKRLKLLQSNKSQKVVCRIHNIVGLLDLTSPITYLYLERITISQQSLIELLVHNQYITTLKLYDMDIVEVEDKGRPLDAIISTLSNDKVILHLSLSIRCHLVDPFYYLISKNSCLKSLSLRVLNKVRDRDYVSINPPAPPSPKDTFIAQSRLESMTIDYFNINTAGLMISTRVLDRLDRLEIYHRDHSFTQTIIPILEDPRCRLTTLTITSTDPQDWNHLFLTIKSKQTITHLSLIQAINIPVTSYATLLLDNHKLHTLEIRDSQYQYGTALDPLLSAINDNTSLRRLKIEEVHRDQYKTLDFFIGLLGSRHHRLETLTFNCTLPPPNTYSQALLVESIQHGSLSLKNIHSHTFPPFIRTLILSSFK</sequence>
<dbReference type="EMBL" id="AJWJ01000222">
    <property type="protein sequence ID" value="KAF2073169.1"/>
    <property type="molecule type" value="Genomic_DNA"/>
</dbReference>